<gene>
    <name evidence="2" type="ORF">DXZ20_35040</name>
</gene>
<dbReference type="InterPro" id="IPR027417">
    <property type="entry name" value="P-loop_NTPase"/>
</dbReference>
<reference evidence="2 3" key="1">
    <citation type="journal article" date="2020" name="Microb. Ecol.">
        <title>Ecogenomics of the Marine Benthic Filamentous Cyanobacterium Adonisia.</title>
        <authorList>
            <person name="Walter J.M."/>
            <person name="Coutinho F.H."/>
            <person name="Leomil L."/>
            <person name="Hargreaves P.I."/>
            <person name="Campeao M.E."/>
            <person name="Vieira V.V."/>
            <person name="Silva B.S."/>
            <person name="Fistarol G.O."/>
            <person name="Salomon P.S."/>
            <person name="Sawabe T."/>
            <person name="Mino S."/>
            <person name="Hosokawa M."/>
            <person name="Miyashita H."/>
            <person name="Maruyama F."/>
            <person name="van Verk M.C."/>
            <person name="Dutilh B.E."/>
            <person name="Thompson C.C."/>
            <person name="Thompson F.L."/>
        </authorList>
    </citation>
    <scope>NUCLEOTIDE SEQUENCE [LARGE SCALE GENOMIC DNA]</scope>
    <source>
        <strain evidence="2 3">CCMR0081</strain>
    </source>
</reference>
<proteinExistence type="predicted"/>
<name>A0A6M0RWX8_9CYAN</name>
<evidence type="ECO:0000313" key="2">
    <source>
        <dbReference type="EMBL" id="NEZ60768.1"/>
    </source>
</evidence>
<dbReference type="Proteomes" id="UP000481033">
    <property type="component" value="Unassembled WGS sequence"/>
</dbReference>
<sequence>MLSSDFAMDADAALEFVDRLVYAKTEKRLNDLERQVFLGSWHGKTYEEIYPFKAEYIEKSVGYRLWHKLSDVLGEKITKKRLKGCVERAIKQQKQIAIIYRQQTPDAQIAEILSRAVQPVGHSFSANLDTVSSTGGSWASQLEAKLICCSHFILVLSSQMAMSEMVIEILQRIWDHHVSYYSHKPWLLVLHVCTESPFPLNHDLRNYLAQARQYSWVKPNDEQRLVRDLVQIIQVGKPPIVGTAKVSSTEKTIESPSLCSADVERSESSLPAPRPVADPELPRGQVRLASAFYIERNPQDVLCYEEIFKPGALIRIKAPRQMGKTSLMARILSKAREQGYQTIPLSFQHADQEIFNSLDKVLRWLCVRVARKLNLPPRLEDFWTDTYGSKDNCTAYFEDYLLPEITTPLVLGMDEVDRVFHYANIVDDFFGLLRAWYEEAGYGMAGSSLWEKLRLVVVHSTEGYIPLDINQSPFNVGLPIELQDFNLDQVTDLACRHGLNWTAEQLEQLMTLIGGHPYLVRFAFYHIAQKRLTWKQLLESAPTESGIYGDHLRRHLWVLHRNSVLANSFSQVLVRHEPVCLESECAFKLHSLGLVKLEGNGVVPRFELYRQYFSGRLKVIV</sequence>
<comment type="caution">
    <text evidence="2">The sequence shown here is derived from an EMBL/GenBank/DDBJ whole genome shotgun (WGS) entry which is preliminary data.</text>
</comment>
<organism evidence="2 3">
    <name type="scientific">Adonisia turfae CCMR0081</name>
    <dbReference type="NCBI Taxonomy" id="2292702"/>
    <lineage>
        <taxon>Bacteria</taxon>
        <taxon>Bacillati</taxon>
        <taxon>Cyanobacteriota</taxon>
        <taxon>Adonisia</taxon>
        <taxon>Adonisia turfae</taxon>
    </lineage>
</organism>
<feature type="domain" description="vWA-MoxR associated protein N-terminal HTH" evidence="1">
    <location>
        <begin position="8"/>
        <end position="88"/>
    </location>
</feature>
<protein>
    <submittedName>
        <fullName evidence="2">Molecular chaperone Tir</fullName>
    </submittedName>
</protein>
<dbReference type="Pfam" id="PF14516">
    <property type="entry name" value="AAA_35"/>
    <property type="match status" value="1"/>
</dbReference>
<dbReference type="AlphaFoldDB" id="A0A6M0RWX8"/>
<dbReference type="Pfam" id="PF26355">
    <property type="entry name" value="HTH_VMAP-M9"/>
    <property type="match status" value="1"/>
</dbReference>
<dbReference type="RefSeq" id="WP_163703117.1">
    <property type="nucleotide sequence ID" value="NZ_QXHD01000004.1"/>
</dbReference>
<dbReference type="SUPFAM" id="SSF52540">
    <property type="entry name" value="P-loop containing nucleoside triphosphate hydrolases"/>
    <property type="match status" value="1"/>
</dbReference>
<accession>A0A6M0RWX8</accession>
<keyword evidence="3" id="KW-1185">Reference proteome</keyword>
<evidence type="ECO:0000259" key="1">
    <source>
        <dbReference type="Pfam" id="PF26355"/>
    </source>
</evidence>
<evidence type="ECO:0000313" key="3">
    <source>
        <dbReference type="Proteomes" id="UP000481033"/>
    </source>
</evidence>
<dbReference type="InterPro" id="IPR058651">
    <property type="entry name" value="HTH_VMAP-M9"/>
</dbReference>
<dbReference type="EMBL" id="QXHD01000004">
    <property type="protein sequence ID" value="NEZ60768.1"/>
    <property type="molecule type" value="Genomic_DNA"/>
</dbReference>
<dbReference type="Gene3D" id="3.40.50.300">
    <property type="entry name" value="P-loop containing nucleotide triphosphate hydrolases"/>
    <property type="match status" value="1"/>
</dbReference>